<proteinExistence type="predicted"/>
<dbReference type="KEGG" id="rsx:RhiXN_06834"/>
<dbReference type="AlphaFoldDB" id="A0A8H8NYP3"/>
<dbReference type="GeneID" id="67029113"/>
<reference evidence="2" key="1">
    <citation type="submission" date="2020-05" db="EMBL/GenBank/DDBJ databases">
        <title>Evolutionary and genomic comparisons of hybrid uninucleate and nonhybrid Rhizoctonia fungi.</title>
        <authorList>
            <person name="Li C."/>
            <person name="Chen X."/>
        </authorList>
    </citation>
    <scope>NUCLEOTIDE SEQUENCE</scope>
    <source>
        <strain evidence="2">AG-1 IA</strain>
    </source>
</reference>
<sequence>MHGTVTLNNNPARLEAELKESIVDKFNIAKNMLEGLEDTIPAFDKNFEPVEQPAKEGKHGKENKGSKNGKDKDSKNGANGKDSKDDHVGRDRPLPARFQGKNTEEYGPGKVPDGTEILKVIYQPPTTKPTTEACNSPIWDLEEDEQPPAKPLKMVLLTKSHPPLSRHIVLSSSTACTSAGPPMPIKAPKPTVPAPPPFLLSKTSSIVLVKSGLASVIATEVKLEGSVVASGSKTGMSIRVAQSPTIKKPRLDSPNDKAQLEYVVPKHSVGSKVVTTKGTKHVSNPTKANGSPTKKRSNGKECKEVVETSSDDEHIGKLVGKKEASNTATIVVMDSKCKIHVV</sequence>
<evidence type="ECO:0000313" key="2">
    <source>
        <dbReference type="EMBL" id="QRW21845.1"/>
    </source>
</evidence>
<organism evidence="2 3">
    <name type="scientific">Rhizoctonia solani</name>
    <dbReference type="NCBI Taxonomy" id="456999"/>
    <lineage>
        <taxon>Eukaryota</taxon>
        <taxon>Fungi</taxon>
        <taxon>Dikarya</taxon>
        <taxon>Basidiomycota</taxon>
        <taxon>Agaricomycotina</taxon>
        <taxon>Agaricomycetes</taxon>
        <taxon>Cantharellales</taxon>
        <taxon>Ceratobasidiaceae</taxon>
        <taxon>Rhizoctonia</taxon>
    </lineage>
</organism>
<feature type="compositionally biased region" description="Basic and acidic residues" evidence="1">
    <location>
        <begin position="45"/>
        <end position="94"/>
    </location>
</feature>
<name>A0A8H8NYP3_9AGAM</name>
<feature type="compositionally biased region" description="Polar residues" evidence="1">
    <location>
        <begin position="275"/>
        <end position="292"/>
    </location>
</feature>
<feature type="compositionally biased region" description="Basic and acidic residues" evidence="1">
    <location>
        <begin position="298"/>
        <end position="313"/>
    </location>
</feature>
<dbReference type="Proteomes" id="UP000650533">
    <property type="component" value="Chromosome 7"/>
</dbReference>
<dbReference type="EMBL" id="CP059664">
    <property type="protein sequence ID" value="QRW21845.1"/>
    <property type="molecule type" value="Genomic_DNA"/>
</dbReference>
<protein>
    <submittedName>
        <fullName evidence="2">Uncharacterized protein</fullName>
    </submittedName>
</protein>
<evidence type="ECO:0000256" key="1">
    <source>
        <dbReference type="SAM" id="MobiDB-lite"/>
    </source>
</evidence>
<feature type="region of interest" description="Disordered" evidence="1">
    <location>
        <begin position="44"/>
        <end position="113"/>
    </location>
</feature>
<dbReference type="RefSeq" id="XP_043182082.1">
    <property type="nucleotide sequence ID" value="XM_043326650.1"/>
</dbReference>
<feature type="region of interest" description="Disordered" evidence="1">
    <location>
        <begin position="275"/>
        <end position="313"/>
    </location>
</feature>
<evidence type="ECO:0000313" key="3">
    <source>
        <dbReference type="Proteomes" id="UP000650533"/>
    </source>
</evidence>
<accession>A0A8H8NYP3</accession>
<gene>
    <name evidence="2" type="ORF">RhiXN_06834</name>
</gene>